<protein>
    <submittedName>
        <fullName evidence="1">Uncharacterized protein</fullName>
    </submittedName>
</protein>
<evidence type="ECO:0000313" key="1">
    <source>
        <dbReference type="EMBL" id="KAK4129727.1"/>
    </source>
</evidence>
<dbReference type="GeneID" id="87834370"/>
<gene>
    <name evidence="1" type="ORF">N657DRAFT_91401</name>
</gene>
<comment type="caution">
    <text evidence="1">The sequence shown here is derived from an EMBL/GenBank/DDBJ whole genome shotgun (WGS) entry which is preliminary data.</text>
</comment>
<dbReference type="Proteomes" id="UP001302602">
    <property type="component" value="Unassembled WGS sequence"/>
</dbReference>
<reference evidence="1" key="1">
    <citation type="journal article" date="2023" name="Mol. Phylogenet. Evol.">
        <title>Genome-scale phylogeny and comparative genomics of the fungal order Sordariales.</title>
        <authorList>
            <person name="Hensen N."/>
            <person name="Bonometti L."/>
            <person name="Westerberg I."/>
            <person name="Brannstrom I.O."/>
            <person name="Guillou S."/>
            <person name="Cros-Aarteil S."/>
            <person name="Calhoun S."/>
            <person name="Haridas S."/>
            <person name="Kuo A."/>
            <person name="Mondo S."/>
            <person name="Pangilinan J."/>
            <person name="Riley R."/>
            <person name="LaButti K."/>
            <person name="Andreopoulos B."/>
            <person name="Lipzen A."/>
            <person name="Chen C."/>
            <person name="Yan M."/>
            <person name="Daum C."/>
            <person name="Ng V."/>
            <person name="Clum A."/>
            <person name="Steindorff A."/>
            <person name="Ohm R.A."/>
            <person name="Martin F."/>
            <person name="Silar P."/>
            <person name="Natvig D.O."/>
            <person name="Lalanne C."/>
            <person name="Gautier V."/>
            <person name="Ament-Velasquez S.L."/>
            <person name="Kruys A."/>
            <person name="Hutchinson M.I."/>
            <person name="Powell A.J."/>
            <person name="Barry K."/>
            <person name="Miller A.N."/>
            <person name="Grigoriev I.V."/>
            <person name="Debuchy R."/>
            <person name="Gladieux P."/>
            <person name="Hiltunen Thoren M."/>
            <person name="Johannesson H."/>
        </authorList>
    </citation>
    <scope>NUCLEOTIDE SEQUENCE</scope>
    <source>
        <strain evidence="1">CBS 731.68</strain>
    </source>
</reference>
<dbReference type="RefSeq" id="XP_062653498.1">
    <property type="nucleotide sequence ID" value="XM_062797591.1"/>
</dbReference>
<keyword evidence="2" id="KW-1185">Reference proteome</keyword>
<accession>A0AAN6Z975</accession>
<name>A0AAN6Z975_9PEZI</name>
<dbReference type="AlphaFoldDB" id="A0AAN6Z975"/>
<sequence>MSETDTDSLLQRCISAVDILFNAVAGAAAVATGAHVNGEGATAFAIRVGVLAAVTKSGVRAFVAFLSLASMDIASWSLLVLVLSKFGIAVLVTAQVCSQVLGHVPSPLLIAAIVAAIPWQAEGYGPVIRCGGSSSYSHSNGYRTITSTTHRFDPCRFFCLYIYIIGWDALAGHTFARMAQNQGAYLSRVYLDCLPSGYLVYPFDALTRQRNEHLRSWSGSSSRRSVWRCVRDIDRHRARRHLLERSPTDHGHIFLG</sequence>
<proteinExistence type="predicted"/>
<dbReference type="EMBL" id="MU853223">
    <property type="protein sequence ID" value="KAK4129727.1"/>
    <property type="molecule type" value="Genomic_DNA"/>
</dbReference>
<organism evidence="1 2">
    <name type="scientific">Parathielavia appendiculata</name>
    <dbReference type="NCBI Taxonomy" id="2587402"/>
    <lineage>
        <taxon>Eukaryota</taxon>
        <taxon>Fungi</taxon>
        <taxon>Dikarya</taxon>
        <taxon>Ascomycota</taxon>
        <taxon>Pezizomycotina</taxon>
        <taxon>Sordariomycetes</taxon>
        <taxon>Sordariomycetidae</taxon>
        <taxon>Sordariales</taxon>
        <taxon>Chaetomiaceae</taxon>
        <taxon>Parathielavia</taxon>
    </lineage>
</organism>
<reference evidence="1" key="2">
    <citation type="submission" date="2023-05" db="EMBL/GenBank/DDBJ databases">
        <authorList>
            <consortium name="Lawrence Berkeley National Laboratory"/>
            <person name="Steindorff A."/>
            <person name="Hensen N."/>
            <person name="Bonometti L."/>
            <person name="Westerberg I."/>
            <person name="Brannstrom I.O."/>
            <person name="Guillou S."/>
            <person name="Cros-Aarteil S."/>
            <person name="Calhoun S."/>
            <person name="Haridas S."/>
            <person name="Kuo A."/>
            <person name="Mondo S."/>
            <person name="Pangilinan J."/>
            <person name="Riley R."/>
            <person name="Labutti K."/>
            <person name="Andreopoulos B."/>
            <person name="Lipzen A."/>
            <person name="Chen C."/>
            <person name="Yanf M."/>
            <person name="Daum C."/>
            <person name="Ng V."/>
            <person name="Clum A."/>
            <person name="Ohm R."/>
            <person name="Martin F."/>
            <person name="Silar P."/>
            <person name="Natvig D."/>
            <person name="Lalanne C."/>
            <person name="Gautier V."/>
            <person name="Ament-Velasquez S.L."/>
            <person name="Kruys A."/>
            <person name="Hutchinson M.I."/>
            <person name="Powell A.J."/>
            <person name="Barry K."/>
            <person name="Miller A.N."/>
            <person name="Grigoriev I.V."/>
            <person name="Debuchy R."/>
            <person name="Gladieux P."/>
            <person name="Thoren M.H."/>
            <person name="Johannesson H."/>
        </authorList>
    </citation>
    <scope>NUCLEOTIDE SEQUENCE</scope>
    <source>
        <strain evidence="1">CBS 731.68</strain>
    </source>
</reference>
<evidence type="ECO:0000313" key="2">
    <source>
        <dbReference type="Proteomes" id="UP001302602"/>
    </source>
</evidence>